<evidence type="ECO:0000256" key="3">
    <source>
        <dbReference type="ARBA" id="ARBA00022741"/>
    </source>
</evidence>
<keyword evidence="3 6" id="KW-0547">Nucleotide-binding</keyword>
<feature type="non-terminal residue" evidence="7">
    <location>
        <position position="1"/>
    </location>
</feature>
<dbReference type="Pfam" id="PF06090">
    <property type="entry name" value="Ins_P5_2-kin"/>
    <property type="match status" value="1"/>
</dbReference>
<evidence type="ECO:0000256" key="6">
    <source>
        <dbReference type="RuleBase" id="RU364126"/>
    </source>
</evidence>
<evidence type="ECO:0000256" key="4">
    <source>
        <dbReference type="ARBA" id="ARBA00022777"/>
    </source>
</evidence>
<dbReference type="STRING" id="8022.A0A060YQM1"/>
<dbReference type="EMBL" id="FR912205">
    <property type="protein sequence ID" value="CDQ91719.1"/>
    <property type="molecule type" value="Genomic_DNA"/>
</dbReference>
<keyword evidence="4 6" id="KW-0418">Kinase</keyword>
<dbReference type="InterPro" id="IPR009286">
    <property type="entry name" value="Ins_P5_2-kin"/>
</dbReference>
<dbReference type="EC" id="2.7.1.158" evidence="1 6"/>
<gene>
    <name evidence="7" type="ORF">GSONMT00030715001</name>
</gene>
<dbReference type="PaxDb" id="8022-A0A060YQM1"/>
<organism evidence="7 8">
    <name type="scientific">Oncorhynchus mykiss</name>
    <name type="common">Rainbow trout</name>
    <name type="synonym">Salmo gairdneri</name>
    <dbReference type="NCBI Taxonomy" id="8022"/>
    <lineage>
        <taxon>Eukaryota</taxon>
        <taxon>Metazoa</taxon>
        <taxon>Chordata</taxon>
        <taxon>Craniata</taxon>
        <taxon>Vertebrata</taxon>
        <taxon>Euteleostomi</taxon>
        <taxon>Actinopterygii</taxon>
        <taxon>Neopterygii</taxon>
        <taxon>Teleostei</taxon>
        <taxon>Protacanthopterygii</taxon>
        <taxon>Salmoniformes</taxon>
        <taxon>Salmonidae</taxon>
        <taxon>Salmoninae</taxon>
        <taxon>Oncorhynchus</taxon>
    </lineage>
</organism>
<dbReference type="GO" id="GO:0035299">
    <property type="term" value="F:inositol-1,3,4,5,6-pentakisphosphate 2-kinase activity"/>
    <property type="evidence" value="ECO:0007669"/>
    <property type="project" value="UniProtKB-EC"/>
</dbReference>
<protein>
    <recommendedName>
        <fullName evidence="1 6">Inositol-pentakisphosphate 2-kinase</fullName>
        <ecNumber evidence="1 6">2.7.1.158</ecNumber>
    </recommendedName>
</protein>
<sequence length="328" mass="36930">NKQRMSLAIKHLIEEPQNNFNIFKGGECIYSCNDDADVLQDLDELAQHLRPYFLPSGSLLNRQQSSKVVLNELIQVIVSALLSSWDCPRSGHLRNTHLSEGRVTCEASLLHRDLLRNGETWQGDLALGCSGARDLLRNGNHCLPKDCVLDKILGTQMLDNLDIEGLSPLLKRVEQHLQMFPKERCRLQMDGPYNASFLEKVQNCPAEDDGSLEYAVGKVHQYRVAMTAKDCSIMVAIATCGEDDGLDQSLEIQTTKPRFTCSVSILDLDPKPYESISHQSRLDSKIVNHYLRRTQPNNQELDNLEELANQSLFLGRDGEDCTLVFHPV</sequence>
<keyword evidence="2 6" id="KW-0808">Transferase</keyword>
<comment type="catalytic activity">
    <reaction evidence="6">
        <text>1D-myo-inositol 1,3,4,5,6-pentakisphosphate + ATP = 1D-myo-inositol hexakisphosphate + ADP + H(+)</text>
        <dbReference type="Rhea" id="RHEA:20313"/>
        <dbReference type="ChEBI" id="CHEBI:15378"/>
        <dbReference type="ChEBI" id="CHEBI:30616"/>
        <dbReference type="ChEBI" id="CHEBI:57733"/>
        <dbReference type="ChEBI" id="CHEBI:58130"/>
        <dbReference type="ChEBI" id="CHEBI:456216"/>
        <dbReference type="EC" id="2.7.1.158"/>
    </reaction>
</comment>
<evidence type="ECO:0000256" key="1">
    <source>
        <dbReference type="ARBA" id="ARBA00012023"/>
    </source>
</evidence>
<reference evidence="7" key="1">
    <citation type="journal article" date="2014" name="Nat. Commun.">
        <title>The rainbow trout genome provides novel insights into evolution after whole-genome duplication in vertebrates.</title>
        <authorList>
            <person name="Berthelot C."/>
            <person name="Brunet F."/>
            <person name="Chalopin D."/>
            <person name="Juanchich A."/>
            <person name="Bernard M."/>
            <person name="Noel B."/>
            <person name="Bento P."/>
            <person name="Da Silva C."/>
            <person name="Labadie K."/>
            <person name="Alberti A."/>
            <person name="Aury J.M."/>
            <person name="Louis A."/>
            <person name="Dehais P."/>
            <person name="Bardou P."/>
            <person name="Montfort J."/>
            <person name="Klopp C."/>
            <person name="Cabau C."/>
            <person name="Gaspin C."/>
            <person name="Thorgaard G.H."/>
            <person name="Boussaha M."/>
            <person name="Quillet E."/>
            <person name="Guyomard R."/>
            <person name="Galiana D."/>
            <person name="Bobe J."/>
            <person name="Volff J.N."/>
            <person name="Genet C."/>
            <person name="Wincker P."/>
            <person name="Jaillon O."/>
            <person name="Roest Crollius H."/>
            <person name="Guiguen Y."/>
        </authorList>
    </citation>
    <scope>NUCLEOTIDE SEQUENCE [LARGE SCALE GENOMIC DNA]</scope>
</reference>
<evidence type="ECO:0000313" key="8">
    <source>
        <dbReference type="Proteomes" id="UP000193380"/>
    </source>
</evidence>
<keyword evidence="5 6" id="KW-0067">ATP-binding</keyword>
<dbReference type="GO" id="GO:0005524">
    <property type="term" value="F:ATP binding"/>
    <property type="evidence" value="ECO:0007669"/>
    <property type="project" value="UniProtKB-KW"/>
</dbReference>
<dbReference type="Proteomes" id="UP000193380">
    <property type="component" value="Unassembled WGS sequence"/>
</dbReference>
<dbReference type="AlphaFoldDB" id="A0A060YQM1"/>
<comment type="domain">
    <text evidence="6">The EXKPK motif is conserved in inositol-pentakisphosphate 2-kinases of both family 1 and 2.</text>
</comment>
<evidence type="ECO:0000256" key="5">
    <source>
        <dbReference type="ARBA" id="ARBA00022840"/>
    </source>
</evidence>
<evidence type="ECO:0000256" key="2">
    <source>
        <dbReference type="ARBA" id="ARBA00022679"/>
    </source>
</evidence>
<dbReference type="GO" id="GO:0032958">
    <property type="term" value="P:inositol phosphate biosynthetic process"/>
    <property type="evidence" value="ECO:0007669"/>
    <property type="project" value="TreeGrafter"/>
</dbReference>
<reference evidence="7" key="2">
    <citation type="submission" date="2014-03" db="EMBL/GenBank/DDBJ databases">
        <authorList>
            <person name="Genoscope - CEA"/>
        </authorList>
    </citation>
    <scope>NUCLEOTIDE SEQUENCE</scope>
</reference>
<evidence type="ECO:0000313" key="7">
    <source>
        <dbReference type="EMBL" id="CDQ91719.1"/>
    </source>
</evidence>
<dbReference type="PANTHER" id="PTHR14456:SF2">
    <property type="entry name" value="INOSITOL-PENTAKISPHOSPHATE 2-KINASE"/>
    <property type="match status" value="1"/>
</dbReference>
<proteinExistence type="predicted"/>
<dbReference type="GO" id="GO:0005634">
    <property type="term" value="C:nucleus"/>
    <property type="evidence" value="ECO:0007669"/>
    <property type="project" value="TreeGrafter"/>
</dbReference>
<comment type="function">
    <text evidence="6">Phosphorylates Ins(1,3,4,5,6)P5 at position 2 to form Ins(1,2,3,4,5,6)P6 (InsP6 or phytate).</text>
</comment>
<accession>A0A060YQM1</accession>
<dbReference type="PANTHER" id="PTHR14456">
    <property type="entry name" value="INOSITOL POLYPHOSPHATE KINASE 1"/>
    <property type="match status" value="1"/>
</dbReference>
<name>A0A060YQM1_ONCMY</name>